<dbReference type="PANTHER" id="PTHR35910">
    <property type="entry name" value="2EXR DOMAIN-CONTAINING PROTEIN"/>
    <property type="match status" value="1"/>
</dbReference>
<sequence length="378" mass="43297">MFRIALKTFKLGSLIVCWEVVKLLPHRFSSTNARRVNSSRNKRKPSQPSSLPSTMNYIEDFKLRAFRNLRRAQWNFLGWQNTPTSPTLAYYRAARDHHWLGNIGSTPKLNNDDSGADRIQQNVEPATKAAQGGGQTAKILANTERRAQEKILRVARCKKPKTFSRFADLPAEIRIKIWKLNLPAPRSLTIHPDFLSEDFHGQSVLSPLFDACFESNEVMTKAYPLCFEVQLLGNGLRFSPDRDTIIFPGKSRIFLESLHWVKQEANSSFYVTDYRIMKDFSPQSWFGYAELTPSEGQGYKLVKHLIVRYDFLLGVVLPFVERFENLATLVVEGMTAVDPTWRSLAVDEQSFMARLRFLALERGNKGSMPLVTFRIAQQ</sequence>
<protein>
    <recommendedName>
        <fullName evidence="2">2EXR domain-containing protein</fullName>
    </recommendedName>
</protein>
<evidence type="ECO:0000313" key="4">
    <source>
        <dbReference type="Proteomes" id="UP001595075"/>
    </source>
</evidence>
<name>A0ABR4BTD7_9HELO</name>
<feature type="domain" description="2EXR" evidence="2">
    <location>
        <begin position="163"/>
        <end position="245"/>
    </location>
</feature>
<dbReference type="PANTHER" id="PTHR35910:SF6">
    <property type="entry name" value="2EXR DOMAIN-CONTAINING PROTEIN"/>
    <property type="match status" value="1"/>
</dbReference>
<reference evidence="3 4" key="1">
    <citation type="journal article" date="2024" name="Commun. Biol.">
        <title>Comparative genomic analysis of thermophilic fungi reveals convergent evolutionary adaptations and gene losses.</title>
        <authorList>
            <person name="Steindorff A.S."/>
            <person name="Aguilar-Pontes M.V."/>
            <person name="Robinson A.J."/>
            <person name="Andreopoulos B."/>
            <person name="LaButti K."/>
            <person name="Kuo A."/>
            <person name="Mondo S."/>
            <person name="Riley R."/>
            <person name="Otillar R."/>
            <person name="Haridas S."/>
            <person name="Lipzen A."/>
            <person name="Grimwood J."/>
            <person name="Schmutz J."/>
            <person name="Clum A."/>
            <person name="Reid I.D."/>
            <person name="Moisan M.C."/>
            <person name="Butler G."/>
            <person name="Nguyen T.T.M."/>
            <person name="Dewar K."/>
            <person name="Conant G."/>
            <person name="Drula E."/>
            <person name="Henrissat B."/>
            <person name="Hansel C."/>
            <person name="Singer S."/>
            <person name="Hutchinson M.I."/>
            <person name="de Vries R.P."/>
            <person name="Natvig D.O."/>
            <person name="Powell A.J."/>
            <person name="Tsang A."/>
            <person name="Grigoriev I.V."/>
        </authorList>
    </citation>
    <scope>NUCLEOTIDE SEQUENCE [LARGE SCALE GENOMIC DNA]</scope>
    <source>
        <strain evidence="3 4">CBS 494.80</strain>
    </source>
</reference>
<proteinExistence type="predicted"/>
<feature type="region of interest" description="Disordered" evidence="1">
    <location>
        <begin position="32"/>
        <end position="53"/>
    </location>
</feature>
<keyword evidence="4" id="KW-1185">Reference proteome</keyword>
<dbReference type="Pfam" id="PF20150">
    <property type="entry name" value="2EXR"/>
    <property type="match status" value="1"/>
</dbReference>
<evidence type="ECO:0000313" key="3">
    <source>
        <dbReference type="EMBL" id="KAL2060913.1"/>
    </source>
</evidence>
<accession>A0ABR4BTD7</accession>
<dbReference type="Proteomes" id="UP001595075">
    <property type="component" value="Unassembled WGS sequence"/>
</dbReference>
<evidence type="ECO:0000259" key="2">
    <source>
        <dbReference type="Pfam" id="PF20150"/>
    </source>
</evidence>
<evidence type="ECO:0000256" key="1">
    <source>
        <dbReference type="SAM" id="MobiDB-lite"/>
    </source>
</evidence>
<dbReference type="EMBL" id="JAZHXI010000020">
    <property type="protein sequence ID" value="KAL2060913.1"/>
    <property type="molecule type" value="Genomic_DNA"/>
</dbReference>
<gene>
    <name evidence="3" type="ORF">VTL71DRAFT_8965</name>
</gene>
<dbReference type="InterPro" id="IPR045518">
    <property type="entry name" value="2EXR"/>
</dbReference>
<comment type="caution">
    <text evidence="3">The sequence shown here is derived from an EMBL/GenBank/DDBJ whole genome shotgun (WGS) entry which is preliminary data.</text>
</comment>
<organism evidence="3 4">
    <name type="scientific">Oculimacula yallundae</name>
    <dbReference type="NCBI Taxonomy" id="86028"/>
    <lineage>
        <taxon>Eukaryota</taxon>
        <taxon>Fungi</taxon>
        <taxon>Dikarya</taxon>
        <taxon>Ascomycota</taxon>
        <taxon>Pezizomycotina</taxon>
        <taxon>Leotiomycetes</taxon>
        <taxon>Helotiales</taxon>
        <taxon>Ploettnerulaceae</taxon>
        <taxon>Oculimacula</taxon>
    </lineage>
</organism>